<sequence>MEKFSGIKINQNLLDKKNSRLELVFKGKDVNYVIVNSLRRSCLSDIPIYAFDTIEFGDNSSVFNNDYMRHRIRSIPIKNIENDVVFFEREERKTELPVEDETTENLLLDENANIAMGSDNILIEEEIEKATDDTYDMLNMHVDIENKNDDVLSVTTDQAKFYKNGEEIKSIYKNPMLLCKLNKNQKISFTAIAKLGIERISALFSPVSIFAYTEVKQDEFKVAVESRGQLTEYRILHIACMNLLKHLEAFLDSIPRDNKGLNGELDIKNMSHTMGNLIAHGMLRHKDVEFAGYAKPHLLDERIVIKFVLKKSNIYNVVAEVVDYFKALFTYLAKEFEKK</sequence>
<evidence type="ECO:0000313" key="6">
    <source>
        <dbReference type="EMBL" id="VVU95218.1"/>
    </source>
</evidence>
<dbReference type="InterPro" id="IPR009025">
    <property type="entry name" value="RBP11-like_dimer"/>
</dbReference>
<proteinExistence type="predicted"/>
<comment type="subcellular location">
    <subcellularLocation>
        <location evidence="1">Virion</location>
    </subcellularLocation>
</comment>
<dbReference type="EMBL" id="CABVLZ010000004">
    <property type="protein sequence ID" value="VVU95218.1"/>
    <property type="molecule type" value="Genomic_DNA"/>
</dbReference>
<feature type="domain" description="DNA-directed RNA polymerase RpoA/D/Rpb3-type" evidence="5">
    <location>
        <begin position="22"/>
        <end position="253"/>
    </location>
</feature>
<dbReference type="Gene3D" id="3.30.1360.10">
    <property type="entry name" value="RNA polymerase, RBP11-like subunit"/>
    <property type="match status" value="1"/>
</dbReference>
<dbReference type="GO" id="GO:0046983">
    <property type="term" value="F:protein dimerization activity"/>
    <property type="evidence" value="ECO:0007669"/>
    <property type="project" value="InterPro"/>
</dbReference>
<dbReference type="GO" id="GO:0003899">
    <property type="term" value="F:DNA-directed RNA polymerase activity"/>
    <property type="evidence" value="ECO:0007669"/>
    <property type="project" value="InterPro"/>
</dbReference>
<accession>A0A5E8CIL4</accession>
<evidence type="ECO:0000256" key="4">
    <source>
        <dbReference type="ARBA" id="ARBA00023163"/>
    </source>
</evidence>
<dbReference type="GO" id="GO:0044423">
    <property type="term" value="C:virion component"/>
    <property type="evidence" value="ECO:0007669"/>
    <property type="project" value="UniProtKB-KW"/>
</dbReference>
<dbReference type="AlphaFoldDB" id="A0A5E8CIL4"/>
<dbReference type="GO" id="GO:0005665">
    <property type="term" value="C:RNA polymerase II, core complex"/>
    <property type="evidence" value="ECO:0007669"/>
    <property type="project" value="TreeGrafter"/>
</dbReference>
<keyword evidence="2" id="KW-0240">DNA-directed RNA polymerase</keyword>
<dbReference type="SUPFAM" id="SSF55257">
    <property type="entry name" value="RBP11-like subunits of RNA polymerase"/>
    <property type="match status" value="2"/>
</dbReference>
<evidence type="ECO:0000256" key="2">
    <source>
        <dbReference type="ARBA" id="ARBA00022478"/>
    </source>
</evidence>
<evidence type="ECO:0000256" key="1">
    <source>
        <dbReference type="ARBA" id="ARBA00004328"/>
    </source>
</evidence>
<dbReference type="Pfam" id="PF13656">
    <property type="entry name" value="RNA_pol_L_2"/>
    <property type="match status" value="1"/>
</dbReference>
<reference evidence="6" key="1">
    <citation type="submission" date="2019-09" db="EMBL/GenBank/DDBJ databases">
        <authorList>
            <person name="Needham M D."/>
        </authorList>
    </citation>
    <scope>NUCLEOTIDE SEQUENCE</scope>
</reference>
<dbReference type="PANTHER" id="PTHR11800:SF2">
    <property type="entry name" value="DNA-DIRECTED RNA POLYMERASE II SUBUNIT RPB3"/>
    <property type="match status" value="1"/>
</dbReference>
<keyword evidence="3" id="KW-0946">Virion</keyword>
<evidence type="ECO:0000259" key="5">
    <source>
        <dbReference type="SMART" id="SM00662"/>
    </source>
</evidence>
<dbReference type="InterPro" id="IPR036603">
    <property type="entry name" value="RBP11-like"/>
</dbReference>
<dbReference type="PANTHER" id="PTHR11800">
    <property type="entry name" value="DNA-DIRECTED RNA POLYMERASE"/>
    <property type="match status" value="1"/>
</dbReference>
<dbReference type="Pfam" id="PF01193">
    <property type="entry name" value="RNA_pol_L"/>
    <property type="match status" value="1"/>
</dbReference>
<name>A0A5E8CIL4_9ZZZZ</name>
<dbReference type="InterPro" id="IPR036643">
    <property type="entry name" value="RNApol_insert_sf"/>
</dbReference>
<organism evidence="6">
    <name type="scientific">seawater metagenome</name>
    <dbReference type="NCBI Taxonomy" id="1561972"/>
    <lineage>
        <taxon>unclassified sequences</taxon>
        <taxon>metagenomes</taxon>
        <taxon>ecological metagenomes</taxon>
    </lineage>
</organism>
<dbReference type="GO" id="GO:0006366">
    <property type="term" value="P:transcription by RNA polymerase II"/>
    <property type="evidence" value="ECO:0007669"/>
    <property type="project" value="TreeGrafter"/>
</dbReference>
<gene>
    <name evidence="6" type="ORF">CPAV1605_943</name>
</gene>
<protein>
    <submittedName>
        <fullName evidence="6">RNA polymerase Rpb3/Rpb11 dimerisation domain</fullName>
    </submittedName>
</protein>
<dbReference type="SUPFAM" id="SSF56553">
    <property type="entry name" value="Insert subdomain of RNA polymerase alpha subunit"/>
    <property type="match status" value="1"/>
</dbReference>
<dbReference type="InterPro" id="IPR011263">
    <property type="entry name" value="DNA-dir_RNA_pol_RpoA/D/Rpb3"/>
</dbReference>
<keyword evidence="4" id="KW-0804">Transcription</keyword>
<evidence type="ECO:0000256" key="3">
    <source>
        <dbReference type="ARBA" id="ARBA00022844"/>
    </source>
</evidence>
<dbReference type="InterPro" id="IPR050518">
    <property type="entry name" value="Rpo3/RPB3_RNA_Pol_subunit"/>
</dbReference>
<dbReference type="Gene3D" id="2.170.120.12">
    <property type="entry name" value="DNA-directed RNA polymerase, insert domain"/>
    <property type="match status" value="1"/>
</dbReference>
<dbReference type="SMART" id="SM00662">
    <property type="entry name" value="RPOLD"/>
    <property type="match status" value="1"/>
</dbReference>